<organism evidence="2 3">
    <name type="scientific">Allacma fusca</name>
    <dbReference type="NCBI Taxonomy" id="39272"/>
    <lineage>
        <taxon>Eukaryota</taxon>
        <taxon>Metazoa</taxon>
        <taxon>Ecdysozoa</taxon>
        <taxon>Arthropoda</taxon>
        <taxon>Hexapoda</taxon>
        <taxon>Collembola</taxon>
        <taxon>Symphypleona</taxon>
        <taxon>Sminthuridae</taxon>
        <taxon>Allacma</taxon>
    </lineage>
</organism>
<gene>
    <name evidence="2" type="ORF">AFUS01_LOCUS37385</name>
</gene>
<dbReference type="AlphaFoldDB" id="A0A8J2L8V5"/>
<dbReference type="Proteomes" id="UP000708208">
    <property type="component" value="Unassembled WGS sequence"/>
</dbReference>
<sequence>NLEDDQANCRKYWWRNLLYFNNLVTNPESCYSESWYLANDMQFFVLSPVLIYPLWRFKLIGMGTTCLAAIASMVVPAVLTHQMELAPTMVYSMPLKDYFSVYYIKPWNRFGAYVVGIILGYILYL</sequence>
<name>A0A8J2L8V5_9HEXA</name>
<evidence type="ECO:0000256" key="1">
    <source>
        <dbReference type="SAM" id="Phobius"/>
    </source>
</evidence>
<evidence type="ECO:0008006" key="4">
    <source>
        <dbReference type="Google" id="ProtNLM"/>
    </source>
</evidence>
<comment type="caution">
    <text evidence="2">The sequence shown here is derived from an EMBL/GenBank/DDBJ whole genome shotgun (WGS) entry which is preliminary data.</text>
</comment>
<keyword evidence="1" id="KW-0812">Transmembrane</keyword>
<dbReference type="EMBL" id="CAJVCH010543337">
    <property type="protein sequence ID" value="CAG7827395.1"/>
    <property type="molecule type" value="Genomic_DNA"/>
</dbReference>
<dbReference type="InterPro" id="IPR052728">
    <property type="entry name" value="O2_lipid_transport_reg"/>
</dbReference>
<proteinExistence type="predicted"/>
<dbReference type="PANTHER" id="PTHR11161:SF0">
    <property type="entry name" value="O-ACYLTRANSFERASE LIKE PROTEIN"/>
    <property type="match status" value="1"/>
</dbReference>
<feature type="transmembrane region" description="Helical" evidence="1">
    <location>
        <begin position="107"/>
        <end position="124"/>
    </location>
</feature>
<protein>
    <recommendedName>
        <fullName evidence="4">Nose resistant to fluoxetine protein 6</fullName>
    </recommendedName>
</protein>
<feature type="non-terminal residue" evidence="2">
    <location>
        <position position="1"/>
    </location>
</feature>
<reference evidence="2" key="1">
    <citation type="submission" date="2021-06" db="EMBL/GenBank/DDBJ databases">
        <authorList>
            <person name="Hodson N. C."/>
            <person name="Mongue J. A."/>
            <person name="Jaron S. K."/>
        </authorList>
    </citation>
    <scope>NUCLEOTIDE SEQUENCE</scope>
</reference>
<evidence type="ECO:0000313" key="3">
    <source>
        <dbReference type="Proteomes" id="UP000708208"/>
    </source>
</evidence>
<keyword evidence="1" id="KW-0472">Membrane</keyword>
<dbReference type="OrthoDB" id="118951at2759"/>
<feature type="non-terminal residue" evidence="2">
    <location>
        <position position="125"/>
    </location>
</feature>
<feature type="transmembrane region" description="Helical" evidence="1">
    <location>
        <begin position="59"/>
        <end position="79"/>
    </location>
</feature>
<keyword evidence="3" id="KW-1185">Reference proteome</keyword>
<dbReference type="PANTHER" id="PTHR11161">
    <property type="entry name" value="O-ACYLTRANSFERASE"/>
    <property type="match status" value="1"/>
</dbReference>
<keyword evidence="1" id="KW-1133">Transmembrane helix</keyword>
<accession>A0A8J2L8V5</accession>
<evidence type="ECO:0000313" key="2">
    <source>
        <dbReference type="EMBL" id="CAG7827395.1"/>
    </source>
</evidence>